<dbReference type="KEGG" id="saco:SAME_01605"/>
<reference evidence="1 2" key="1">
    <citation type="submission" date="2017-06" db="EMBL/GenBank/DDBJ databases">
        <authorList>
            <consortium name="Pathogen Informatics"/>
        </authorList>
    </citation>
    <scope>NUCLEOTIDE SEQUENCE [LARGE SCALE GENOMIC DNA]</scope>
    <source>
        <strain evidence="1 2">NCTC11291</strain>
    </source>
</reference>
<gene>
    <name evidence="1" type="primary">esaB</name>
    <name evidence="1" type="ORF">SAMEA4504048_01605</name>
</gene>
<proteinExistence type="predicted"/>
<dbReference type="RefSeq" id="WP_017770762.1">
    <property type="nucleotide sequence ID" value="NZ_LT906454.1"/>
</dbReference>
<dbReference type="Proteomes" id="UP000215144">
    <property type="component" value="Chromosome 1"/>
</dbReference>
<dbReference type="EMBL" id="LT906454">
    <property type="protein sequence ID" value="SNV42894.1"/>
    <property type="molecule type" value="Genomic_DNA"/>
</dbReference>
<name>A0A239XA45_STRAI</name>
<evidence type="ECO:0000313" key="2">
    <source>
        <dbReference type="Proteomes" id="UP000215144"/>
    </source>
</evidence>
<dbReference type="AlphaFoldDB" id="A0A239XA45"/>
<accession>A0A239XA45</accession>
<sequence length="80" mass="8893">MDGYINISFYCPLFLSKELDLRVPIDLTLRELVQIVIDAYGVNVKVQNPSARNKQTGEILSSTSLLGLVRDGALLELENV</sequence>
<evidence type="ECO:0000313" key="1">
    <source>
        <dbReference type="EMBL" id="SNV42894.1"/>
    </source>
</evidence>
<dbReference type="OrthoDB" id="2224180at2"/>
<protein>
    <submittedName>
        <fullName evidence="1">ESAT-6 secretion system protein EsaB</fullName>
    </submittedName>
</protein>
<organism evidence="1 2">
    <name type="scientific">Streptococcus acidominimus</name>
    <dbReference type="NCBI Taxonomy" id="1326"/>
    <lineage>
        <taxon>Bacteria</taxon>
        <taxon>Bacillati</taxon>
        <taxon>Bacillota</taxon>
        <taxon>Bacilli</taxon>
        <taxon>Lactobacillales</taxon>
        <taxon>Streptococcaceae</taxon>
        <taxon>Streptococcus</taxon>
    </lineage>
</organism>